<dbReference type="InterPro" id="IPR000014">
    <property type="entry name" value="PAS"/>
</dbReference>
<dbReference type="InterPro" id="IPR035919">
    <property type="entry name" value="EAL_sf"/>
</dbReference>
<sequence length="670" mass="76695">MFLKEESLDLGNTFFKHLPTPSFMTDNKGKIVWCSQEAVKQLGYSINDLQDMDVPFFTDYTQGHITANWETILQTEDPFEISPVVLYSKDRIAIKTSIVAKSFSWQDTRYVLFQIKTDTKDLMEASSFHELQLIKKGLSNSYMIVYIDPEGLIMHANDKFLKKSAWTPKRIVGKSFWQLLPDTPEHMAIGNQIITRLRDGKVFQGSVEKITKDGTTFWVNLLAIPVHNTQNNTPYFLLLEDEITEKKLMQTKLEQIAYVDTETGLLSRHRLEEVVNEYINEKKSFSFVFIGIDQFYTLKEIFNDQTETKMLNEFTKRLKIYFEDSIIARSGRDDFAIVTPLSDWYIQGFANYLKQNPIYLDSKIIPITVSGAITRYPEDQQSYLHLLKATTNTIQKVKLEGGSMIATLSKSDHSKLSRKVQIEKRLLEALNHRDLHVMFLPQQDVKTGAITSVEALVRWEDSVLGTVSPEELIPIAEETGLINEIGQFMLEKSCEQAAIWAQKGMPIKVSFNSSIREFRDKNMVKTIRKVLEKYKCSPELIQIEFTEKFALEAEAEKAIVQQIQKLQQDGIVFVLDDFGTGYASLRYLQMLPIGKLKIDKSFINSVTKQEKLEKLVQGLVQFGQSLDLQVVAEGVESAEQFALLKRVGCDAVQGYYISPPISAEEVEKML</sequence>
<dbReference type="Proteomes" id="UP000198734">
    <property type="component" value="Unassembled WGS sequence"/>
</dbReference>
<reference evidence="5" key="1">
    <citation type="submission" date="2016-10" db="EMBL/GenBank/DDBJ databases">
        <authorList>
            <person name="Varghese N."/>
            <person name="Submissions S."/>
        </authorList>
    </citation>
    <scope>NUCLEOTIDE SEQUENCE [LARGE SCALE GENOMIC DNA]</scope>
    <source>
        <strain evidence="5">DSM 11706</strain>
    </source>
</reference>
<dbReference type="SUPFAM" id="SSF141868">
    <property type="entry name" value="EAL domain-like"/>
    <property type="match status" value="1"/>
</dbReference>
<dbReference type="Gene3D" id="3.20.20.450">
    <property type="entry name" value="EAL domain"/>
    <property type="match status" value="1"/>
</dbReference>
<organism evidence="4 5">
    <name type="scientific">Psychrobacillus psychrotolerans</name>
    <dbReference type="NCBI Taxonomy" id="126156"/>
    <lineage>
        <taxon>Bacteria</taxon>
        <taxon>Bacillati</taxon>
        <taxon>Bacillota</taxon>
        <taxon>Bacilli</taxon>
        <taxon>Bacillales</taxon>
        <taxon>Bacillaceae</taxon>
        <taxon>Psychrobacillus</taxon>
    </lineage>
</organism>
<dbReference type="InterPro" id="IPR000700">
    <property type="entry name" value="PAS-assoc_C"/>
</dbReference>
<evidence type="ECO:0000259" key="2">
    <source>
        <dbReference type="PROSITE" id="PS50883"/>
    </source>
</evidence>
<dbReference type="Pfam" id="PF00563">
    <property type="entry name" value="EAL"/>
    <property type="match status" value="1"/>
</dbReference>
<keyword evidence="5" id="KW-1185">Reference proteome</keyword>
<dbReference type="NCBIfam" id="TIGR00229">
    <property type="entry name" value="sensory_box"/>
    <property type="match status" value="1"/>
</dbReference>
<name>A0A1I5XKE5_9BACI</name>
<dbReference type="SUPFAM" id="SSF55785">
    <property type="entry name" value="PYP-like sensor domain (PAS domain)"/>
    <property type="match status" value="2"/>
</dbReference>
<dbReference type="PROSITE" id="PS50883">
    <property type="entry name" value="EAL"/>
    <property type="match status" value="1"/>
</dbReference>
<protein>
    <submittedName>
        <fullName evidence="4">Diguanylate cyclase/phosphodiesterase with PAS/PAC sensor(S)</fullName>
    </submittedName>
</protein>
<dbReference type="EMBL" id="FOXU01000002">
    <property type="protein sequence ID" value="SFQ32463.1"/>
    <property type="molecule type" value="Genomic_DNA"/>
</dbReference>
<dbReference type="PANTHER" id="PTHR44757">
    <property type="entry name" value="DIGUANYLATE CYCLASE DGCP"/>
    <property type="match status" value="1"/>
</dbReference>
<dbReference type="InterPro" id="IPR052155">
    <property type="entry name" value="Biofilm_reg_signaling"/>
</dbReference>
<gene>
    <name evidence="4" type="ORF">SAMN05421670_1585</name>
</gene>
<dbReference type="SMART" id="SM00091">
    <property type="entry name" value="PAS"/>
    <property type="match status" value="2"/>
</dbReference>
<dbReference type="SUPFAM" id="SSF55073">
    <property type="entry name" value="Nucleotide cyclase"/>
    <property type="match status" value="1"/>
</dbReference>
<dbReference type="Pfam" id="PF00990">
    <property type="entry name" value="GGDEF"/>
    <property type="match status" value="1"/>
</dbReference>
<dbReference type="AlphaFoldDB" id="A0A1I5XKE5"/>
<dbReference type="PROSITE" id="PS50113">
    <property type="entry name" value="PAC"/>
    <property type="match status" value="1"/>
</dbReference>
<evidence type="ECO:0000259" key="3">
    <source>
        <dbReference type="PROSITE" id="PS50887"/>
    </source>
</evidence>
<dbReference type="InterPro" id="IPR029787">
    <property type="entry name" value="Nucleotide_cyclase"/>
</dbReference>
<feature type="domain" description="GGDEF" evidence="3">
    <location>
        <begin position="283"/>
        <end position="410"/>
    </location>
</feature>
<feature type="domain" description="EAL" evidence="2">
    <location>
        <begin position="419"/>
        <end position="670"/>
    </location>
</feature>
<accession>A0A1I5XKE5</accession>
<dbReference type="RefSeq" id="WP_093535937.1">
    <property type="nucleotide sequence ID" value="NZ_CP183885.1"/>
</dbReference>
<dbReference type="PROSITE" id="PS50887">
    <property type="entry name" value="GGDEF"/>
    <property type="match status" value="1"/>
</dbReference>
<dbReference type="SMART" id="SM00052">
    <property type="entry name" value="EAL"/>
    <property type="match status" value="1"/>
</dbReference>
<dbReference type="InterPro" id="IPR000160">
    <property type="entry name" value="GGDEF_dom"/>
</dbReference>
<evidence type="ECO:0000259" key="1">
    <source>
        <dbReference type="PROSITE" id="PS50113"/>
    </source>
</evidence>
<dbReference type="InterPro" id="IPR001633">
    <property type="entry name" value="EAL_dom"/>
</dbReference>
<proteinExistence type="predicted"/>
<dbReference type="CDD" id="cd01948">
    <property type="entry name" value="EAL"/>
    <property type="match status" value="1"/>
</dbReference>
<dbReference type="PANTHER" id="PTHR44757:SF2">
    <property type="entry name" value="BIOFILM ARCHITECTURE MAINTENANCE PROTEIN MBAA"/>
    <property type="match status" value="1"/>
</dbReference>
<evidence type="ECO:0000313" key="4">
    <source>
        <dbReference type="EMBL" id="SFQ32463.1"/>
    </source>
</evidence>
<evidence type="ECO:0000313" key="5">
    <source>
        <dbReference type="Proteomes" id="UP000198734"/>
    </source>
</evidence>
<dbReference type="Pfam" id="PF13426">
    <property type="entry name" value="PAS_9"/>
    <property type="match status" value="2"/>
</dbReference>
<dbReference type="Gene3D" id="3.30.450.20">
    <property type="entry name" value="PAS domain"/>
    <property type="match status" value="2"/>
</dbReference>
<dbReference type="InterPro" id="IPR035965">
    <property type="entry name" value="PAS-like_dom_sf"/>
</dbReference>
<dbReference type="CDD" id="cd00130">
    <property type="entry name" value="PAS"/>
    <property type="match status" value="2"/>
</dbReference>
<dbReference type="InterPro" id="IPR043128">
    <property type="entry name" value="Rev_trsase/Diguanyl_cyclase"/>
</dbReference>
<feature type="domain" description="PAC" evidence="1">
    <location>
        <begin position="203"/>
        <end position="255"/>
    </location>
</feature>
<dbReference type="STRING" id="126156.SAMN05421670_1585"/>
<dbReference type="Gene3D" id="3.30.70.270">
    <property type="match status" value="1"/>
</dbReference>
<dbReference type="OrthoDB" id="2624050at2"/>
<dbReference type="SMART" id="SM00267">
    <property type="entry name" value="GGDEF"/>
    <property type="match status" value="1"/>
</dbReference>